<sequence>MKRKEFLKKTALSYTLLQVPLRAEGTTKEDSKSDPSKESPWAEADDLADLRELLVNLQSDPEGIKLSGNWSAGKVFAHCAQSIEYSLKGYPEMKSAIFRGSVGKVAFSIFAFKNKMSHGLEEPIPGGEDISNATEVKVGIKRLIQAIDDFSKTKESSLRPHFAYGELTKEEYDVAHSLHIKNHMERVLG</sequence>
<dbReference type="Pfam" id="PF07606">
    <property type="entry name" value="DUF1569"/>
    <property type="match status" value="1"/>
</dbReference>
<dbReference type="Proteomes" id="UP000298009">
    <property type="component" value="Unassembled WGS sequence"/>
</dbReference>
<dbReference type="EMBL" id="RQFK01000026">
    <property type="protein sequence ID" value="TGK81568.1"/>
    <property type="molecule type" value="Genomic_DNA"/>
</dbReference>
<keyword evidence="3" id="KW-1185">Reference proteome</keyword>
<feature type="region of interest" description="Disordered" evidence="1">
    <location>
        <begin position="23"/>
        <end position="42"/>
    </location>
</feature>
<evidence type="ECO:0000256" key="1">
    <source>
        <dbReference type="SAM" id="MobiDB-lite"/>
    </source>
</evidence>
<protein>
    <submittedName>
        <fullName evidence="2">DUF1569 domain-containing protein</fullName>
    </submittedName>
</protein>
<proteinExistence type="predicted"/>
<reference evidence="2" key="1">
    <citation type="journal article" date="2019" name="PLoS Negl. Trop. Dis.">
        <title>Revisiting the worldwide diversity of Leptospira species in the environment.</title>
        <authorList>
            <person name="Vincent A.T."/>
            <person name="Schiettekatte O."/>
            <person name="Bourhy P."/>
            <person name="Veyrier F.J."/>
            <person name="Picardeau M."/>
        </authorList>
    </citation>
    <scope>NUCLEOTIDE SEQUENCE [LARGE SCALE GENOMIC DNA]</scope>
    <source>
        <strain evidence="2">201800287</strain>
    </source>
</reference>
<dbReference type="InterPro" id="IPR011463">
    <property type="entry name" value="DUF1569"/>
</dbReference>
<dbReference type="OrthoDB" id="336237at2"/>
<dbReference type="AlphaFoldDB" id="A0A4R9I665"/>
<accession>A0A4R9I665</accession>
<gene>
    <name evidence="2" type="ORF">EHQ24_09680</name>
</gene>
<evidence type="ECO:0000313" key="2">
    <source>
        <dbReference type="EMBL" id="TGK81568.1"/>
    </source>
</evidence>
<feature type="compositionally biased region" description="Basic and acidic residues" evidence="1">
    <location>
        <begin position="25"/>
        <end position="37"/>
    </location>
</feature>
<evidence type="ECO:0000313" key="3">
    <source>
        <dbReference type="Proteomes" id="UP000298009"/>
    </source>
</evidence>
<organism evidence="2 3">
    <name type="scientific">Leptospira noumeaensis</name>
    <dbReference type="NCBI Taxonomy" id="2484964"/>
    <lineage>
        <taxon>Bacteria</taxon>
        <taxon>Pseudomonadati</taxon>
        <taxon>Spirochaetota</taxon>
        <taxon>Spirochaetia</taxon>
        <taxon>Leptospirales</taxon>
        <taxon>Leptospiraceae</taxon>
        <taxon>Leptospira</taxon>
    </lineage>
</organism>
<comment type="caution">
    <text evidence="2">The sequence shown here is derived from an EMBL/GenBank/DDBJ whole genome shotgun (WGS) entry which is preliminary data.</text>
</comment>
<dbReference type="RefSeq" id="WP_135601447.1">
    <property type="nucleotide sequence ID" value="NZ_RQFK01000026.1"/>
</dbReference>
<name>A0A4R9I665_9LEPT</name>